<dbReference type="SUPFAM" id="SSF52540">
    <property type="entry name" value="P-loop containing nucleoside triphosphate hydrolases"/>
    <property type="match status" value="1"/>
</dbReference>
<evidence type="ECO:0000256" key="4">
    <source>
        <dbReference type="ARBA" id="ARBA00022741"/>
    </source>
</evidence>
<evidence type="ECO:0000256" key="6">
    <source>
        <dbReference type="ARBA" id="ARBA00022989"/>
    </source>
</evidence>
<dbReference type="Proteomes" id="UP000811255">
    <property type="component" value="Unassembled WGS sequence"/>
</dbReference>
<proteinExistence type="predicted"/>
<keyword evidence="5" id="KW-0067">ATP-binding</keyword>
<evidence type="ECO:0000313" key="11">
    <source>
        <dbReference type="Proteomes" id="UP000811255"/>
    </source>
</evidence>
<comment type="subcellular location">
    <subcellularLocation>
        <location evidence="1">Cell membrane</location>
        <topology evidence="1">Multi-pass membrane protein</topology>
    </subcellularLocation>
</comment>
<accession>A0ABS5W2R8</accession>
<organism evidence="10 11">
    <name type="scientific">Croceibacterium selenioxidans</name>
    <dbReference type="NCBI Taxonomy" id="2838833"/>
    <lineage>
        <taxon>Bacteria</taxon>
        <taxon>Pseudomonadati</taxon>
        <taxon>Pseudomonadota</taxon>
        <taxon>Alphaproteobacteria</taxon>
        <taxon>Sphingomonadales</taxon>
        <taxon>Erythrobacteraceae</taxon>
        <taxon>Croceibacterium</taxon>
    </lineage>
</organism>
<keyword evidence="7 8" id="KW-0472">Membrane</keyword>
<dbReference type="RefSeq" id="WP_214535406.1">
    <property type="nucleotide sequence ID" value="NZ_JAHFVK010000001.1"/>
</dbReference>
<dbReference type="CDD" id="cd05387">
    <property type="entry name" value="BY-kinase"/>
    <property type="match status" value="1"/>
</dbReference>
<dbReference type="Pfam" id="PF02706">
    <property type="entry name" value="Wzz"/>
    <property type="match status" value="1"/>
</dbReference>
<keyword evidence="6 8" id="KW-1133">Transmembrane helix</keyword>
<dbReference type="EMBL" id="JAHFVK010000001">
    <property type="protein sequence ID" value="MBT2134045.1"/>
    <property type="molecule type" value="Genomic_DNA"/>
</dbReference>
<dbReference type="PANTHER" id="PTHR32309:SF13">
    <property type="entry name" value="FERRIC ENTEROBACTIN TRANSPORT PROTEIN FEPE"/>
    <property type="match status" value="1"/>
</dbReference>
<dbReference type="PANTHER" id="PTHR32309">
    <property type="entry name" value="TYROSINE-PROTEIN KINASE"/>
    <property type="match status" value="1"/>
</dbReference>
<evidence type="ECO:0000256" key="8">
    <source>
        <dbReference type="SAM" id="Phobius"/>
    </source>
</evidence>
<keyword evidence="4" id="KW-0547">Nucleotide-binding</keyword>
<dbReference type="InterPro" id="IPR050445">
    <property type="entry name" value="Bact_polysacc_biosynth/exp"/>
</dbReference>
<evidence type="ECO:0000256" key="7">
    <source>
        <dbReference type="ARBA" id="ARBA00023136"/>
    </source>
</evidence>
<feature type="transmembrane region" description="Helical" evidence="8">
    <location>
        <begin position="48"/>
        <end position="67"/>
    </location>
</feature>
<keyword evidence="3 8" id="KW-0812">Transmembrane</keyword>
<evidence type="ECO:0000259" key="9">
    <source>
        <dbReference type="Pfam" id="PF02706"/>
    </source>
</evidence>
<evidence type="ECO:0000256" key="5">
    <source>
        <dbReference type="ARBA" id="ARBA00022840"/>
    </source>
</evidence>
<keyword evidence="11" id="KW-1185">Reference proteome</keyword>
<dbReference type="InterPro" id="IPR015223">
    <property type="entry name" value="MipZ"/>
</dbReference>
<protein>
    <recommendedName>
        <fullName evidence="9">Polysaccharide chain length determinant N-terminal domain-containing protein</fullName>
    </recommendedName>
</protein>
<evidence type="ECO:0000256" key="2">
    <source>
        <dbReference type="ARBA" id="ARBA00022475"/>
    </source>
</evidence>
<dbReference type="InterPro" id="IPR027417">
    <property type="entry name" value="P-loop_NTPase"/>
</dbReference>
<dbReference type="InterPro" id="IPR003856">
    <property type="entry name" value="LPS_length_determ_N"/>
</dbReference>
<evidence type="ECO:0000313" key="10">
    <source>
        <dbReference type="EMBL" id="MBT2134045.1"/>
    </source>
</evidence>
<evidence type="ECO:0000256" key="1">
    <source>
        <dbReference type="ARBA" id="ARBA00004651"/>
    </source>
</evidence>
<gene>
    <name evidence="10" type="ORF">KK137_06830</name>
</gene>
<dbReference type="Gene3D" id="3.40.50.300">
    <property type="entry name" value="P-loop containing nucleotide triphosphate hydrolases"/>
    <property type="match status" value="1"/>
</dbReference>
<keyword evidence="2" id="KW-1003">Cell membrane</keyword>
<feature type="domain" description="Polysaccharide chain length determinant N-terminal" evidence="9">
    <location>
        <begin position="34"/>
        <end position="121"/>
    </location>
</feature>
<sequence length="774" mass="83561">MQTALASYGGNSLSTNSQSPYYPSGAPPHAGSAISLKDLLRVAIRYKYMIMAIIAAITLPVLAHQLLSPTIYRSTAHVQVELIDQVGTNQADVIAQNAQRVANAVRLHSSRSAAEHVIEDLDLLNDPHFQKDMGNISKGSDDYIYLAINRLLSMVTVAAEPNSDLLAISVSSRSPELAARIANQIPASVRAVRASKNNELRAQLLASLETEQHERGEIAAATAQKVAEFRQNHRMLVGAGGAEDLAQLNRIAAQAAAASASREGSAARSGGIAAAGSMQSTAMASSAGLDQLERRHADLVAESSKLTSSYGPNHPDVKRISSQIDAVEGAMAVERNNAQAAARAVAAADAARMAQMARSDAAGDAAAASRLNGILASVESKSYENVSNSVELENLVRESTLADESYKAIAARVEQVRAQMQEEGVSSSIVSPAVPNLDAIAPAPLKYTIIAFFGSSILAFLLAFLRDFLDDRLRTSAQIRKYFGLPTFGMLPLLAQDQPADDPSDSPVIADPQSLFAEVSRSMYCEIRSLRQKPGSQVVLVSSPLPGDGKSTVTLTLAAAGLAMGDRTLVLDLDLRKQGYLQRLQNNIDSPDLIDIITGQADIDGLLPLPHEGVTEDGDEYVHAPRIGLLSAHNPVEEPAVLLSSPKLAKLLRDLREKFDFIVINAPATLAVRDARAMGQFADQTIMVARWGRTTIEQMDASLDLHHYAVSGVIFDHVDYAEHARLRYGDSVQFYVDSSDYYSDDFQHPQGIVTRARNWMRRRRRQSWTQPEMA</sequence>
<reference evidence="10 11" key="1">
    <citation type="submission" date="2021-05" db="EMBL/GenBank/DDBJ databases">
        <title>Croceibacterium sp. LX-88 genome sequence.</title>
        <authorList>
            <person name="Luo X."/>
        </authorList>
    </citation>
    <scope>NUCLEOTIDE SEQUENCE [LARGE SCALE GENOMIC DNA]</scope>
    <source>
        <strain evidence="10 11">LX-88</strain>
    </source>
</reference>
<dbReference type="InterPro" id="IPR005702">
    <property type="entry name" value="Wzc-like_C"/>
</dbReference>
<comment type="caution">
    <text evidence="10">The sequence shown here is derived from an EMBL/GenBank/DDBJ whole genome shotgun (WGS) entry which is preliminary data.</text>
</comment>
<name>A0ABS5W2R8_9SPHN</name>
<dbReference type="Pfam" id="PF09140">
    <property type="entry name" value="MipZ"/>
    <property type="match status" value="1"/>
</dbReference>
<evidence type="ECO:0000256" key="3">
    <source>
        <dbReference type="ARBA" id="ARBA00022692"/>
    </source>
</evidence>